<keyword evidence="11" id="KW-1185">Reference proteome</keyword>
<dbReference type="OrthoDB" id="263893at2759"/>
<evidence type="ECO:0000256" key="4">
    <source>
        <dbReference type="ARBA" id="ARBA00022692"/>
    </source>
</evidence>
<dbReference type="InterPro" id="IPR009542">
    <property type="entry name" value="Spc1/SPCS1"/>
</dbReference>
<evidence type="ECO:0000256" key="7">
    <source>
        <dbReference type="ARBA" id="ARBA00023136"/>
    </source>
</evidence>
<comment type="function">
    <text evidence="8">Component of the signal peptidase complex (SPC) which catalyzes the cleavage of N-terminal signal sequences from nascent proteins as they are translocated into the lumen of the endoplasmic reticulum. Dispensable for SPC enzymatic activity.</text>
</comment>
<dbReference type="GO" id="GO:0045047">
    <property type="term" value="P:protein targeting to ER"/>
    <property type="evidence" value="ECO:0007669"/>
    <property type="project" value="TreeGrafter"/>
</dbReference>
<protein>
    <recommendedName>
        <fullName evidence="3">Signal peptidase complex subunit 1</fullName>
    </recommendedName>
</protein>
<feature type="transmembrane region" description="Helical" evidence="9">
    <location>
        <begin position="12"/>
        <end position="30"/>
    </location>
</feature>
<evidence type="ECO:0000256" key="1">
    <source>
        <dbReference type="ARBA" id="ARBA00004477"/>
    </source>
</evidence>
<evidence type="ECO:0000256" key="8">
    <source>
        <dbReference type="ARBA" id="ARBA00045204"/>
    </source>
</evidence>
<feature type="transmembrane region" description="Helical" evidence="9">
    <location>
        <begin position="37"/>
        <end position="59"/>
    </location>
</feature>
<dbReference type="GO" id="GO:0005787">
    <property type="term" value="C:signal peptidase complex"/>
    <property type="evidence" value="ECO:0007669"/>
    <property type="project" value="InterPro"/>
</dbReference>
<reference evidence="10 11" key="1">
    <citation type="submission" date="2018-07" db="EMBL/GenBank/DDBJ databases">
        <title>The complete nuclear genome of the prasinophyte Chloropicon primus (CCMP1205).</title>
        <authorList>
            <person name="Pombert J.-F."/>
            <person name="Otis C."/>
            <person name="Turmel M."/>
            <person name="Lemieux C."/>
        </authorList>
    </citation>
    <scope>NUCLEOTIDE SEQUENCE [LARGE SCALE GENOMIC DNA]</scope>
    <source>
        <strain evidence="10 11">CCMP1205</strain>
    </source>
</reference>
<evidence type="ECO:0000256" key="2">
    <source>
        <dbReference type="ARBA" id="ARBA00005245"/>
    </source>
</evidence>
<name>A0A5B8MYZ3_9CHLO</name>
<evidence type="ECO:0000256" key="9">
    <source>
        <dbReference type="SAM" id="Phobius"/>
    </source>
</evidence>
<gene>
    <name evidence="10" type="ORF">A3770_20p85860</name>
</gene>
<comment type="subcellular location">
    <subcellularLocation>
        <location evidence="1">Endoplasmic reticulum membrane</location>
        <topology evidence="1">Multi-pass membrane protein</topology>
    </subcellularLocation>
</comment>
<keyword evidence="7 9" id="KW-0472">Membrane</keyword>
<organism evidence="10 11">
    <name type="scientific">Chloropicon primus</name>
    <dbReference type="NCBI Taxonomy" id="1764295"/>
    <lineage>
        <taxon>Eukaryota</taxon>
        <taxon>Viridiplantae</taxon>
        <taxon>Chlorophyta</taxon>
        <taxon>Chloropicophyceae</taxon>
        <taxon>Chloropicales</taxon>
        <taxon>Chloropicaceae</taxon>
        <taxon>Chloropicon</taxon>
    </lineage>
</organism>
<evidence type="ECO:0000313" key="10">
    <source>
        <dbReference type="EMBL" id="QDZ26068.1"/>
    </source>
</evidence>
<accession>A0A5B8MYZ3</accession>
<dbReference type="EMBL" id="CP031053">
    <property type="protein sequence ID" value="QDZ26068.1"/>
    <property type="molecule type" value="Genomic_DNA"/>
</dbReference>
<keyword evidence="4 9" id="KW-0812">Transmembrane</keyword>
<comment type="similarity">
    <text evidence="2">Belongs to the SPCS1 family.</text>
</comment>
<proteinExistence type="inferred from homology"/>
<dbReference type="PANTHER" id="PTHR13202:SF0">
    <property type="entry name" value="SIGNAL PEPTIDASE COMPLEX SUBUNIT 1"/>
    <property type="match status" value="1"/>
</dbReference>
<evidence type="ECO:0000313" key="11">
    <source>
        <dbReference type="Proteomes" id="UP000316726"/>
    </source>
</evidence>
<dbReference type="Proteomes" id="UP000316726">
    <property type="component" value="Chromosome 20"/>
</dbReference>
<sequence length="73" mass="8088">MDLKGQKLCDALSVYLLCAVALGSFLYGIYTQSVKNLFCAYAAGVGVTVLVGVPDWPFYNRKPLKWLDPQKND</sequence>
<dbReference type="PANTHER" id="PTHR13202">
    <property type="entry name" value="MICROSOMAL SIGNAL PEPTIDASE 12 KDA SUBUNIT"/>
    <property type="match status" value="1"/>
</dbReference>
<dbReference type="Pfam" id="PF06645">
    <property type="entry name" value="SPC12"/>
    <property type="match status" value="1"/>
</dbReference>
<keyword evidence="6 9" id="KW-1133">Transmembrane helix</keyword>
<evidence type="ECO:0000256" key="5">
    <source>
        <dbReference type="ARBA" id="ARBA00022824"/>
    </source>
</evidence>
<evidence type="ECO:0000256" key="6">
    <source>
        <dbReference type="ARBA" id="ARBA00022989"/>
    </source>
</evidence>
<dbReference type="AlphaFoldDB" id="A0A5B8MYZ3"/>
<dbReference type="STRING" id="1764295.A0A5B8MYZ3"/>
<dbReference type="GO" id="GO:0006465">
    <property type="term" value="P:signal peptide processing"/>
    <property type="evidence" value="ECO:0007669"/>
    <property type="project" value="InterPro"/>
</dbReference>
<evidence type="ECO:0000256" key="3">
    <source>
        <dbReference type="ARBA" id="ARBA00017059"/>
    </source>
</evidence>
<keyword evidence="5" id="KW-0256">Endoplasmic reticulum</keyword>